<dbReference type="EMBL" id="VEPZ02000503">
    <property type="protein sequence ID" value="KAE8723812.1"/>
    <property type="molecule type" value="Genomic_DNA"/>
</dbReference>
<evidence type="ECO:0000256" key="1">
    <source>
        <dbReference type="ARBA" id="ARBA00004123"/>
    </source>
</evidence>
<organism evidence="3 4">
    <name type="scientific">Hibiscus syriacus</name>
    <name type="common">Rose of Sharon</name>
    <dbReference type="NCBI Taxonomy" id="106335"/>
    <lineage>
        <taxon>Eukaryota</taxon>
        <taxon>Viridiplantae</taxon>
        <taxon>Streptophyta</taxon>
        <taxon>Embryophyta</taxon>
        <taxon>Tracheophyta</taxon>
        <taxon>Spermatophyta</taxon>
        <taxon>Magnoliopsida</taxon>
        <taxon>eudicotyledons</taxon>
        <taxon>Gunneridae</taxon>
        <taxon>Pentapetalae</taxon>
        <taxon>rosids</taxon>
        <taxon>malvids</taxon>
        <taxon>Malvales</taxon>
        <taxon>Malvaceae</taxon>
        <taxon>Malvoideae</taxon>
        <taxon>Hibiscus</taxon>
    </lineage>
</organism>
<evidence type="ECO:0000256" key="2">
    <source>
        <dbReference type="ARBA" id="ARBA00023242"/>
    </source>
</evidence>
<accession>A0A6A3C9G3</accession>
<dbReference type="InterPro" id="IPR033053">
    <property type="entry name" value="Hir3/CABIN1"/>
</dbReference>
<dbReference type="PANTHER" id="PTHR15502">
    <property type="entry name" value="CALCINEURIN-BINDING PROTEIN CABIN 1-RELATED"/>
    <property type="match status" value="1"/>
</dbReference>
<keyword evidence="4" id="KW-1185">Reference proteome</keyword>
<proteinExistence type="predicted"/>
<comment type="subcellular location">
    <subcellularLocation>
        <location evidence="1">Nucleus</location>
    </subcellularLocation>
</comment>
<evidence type="ECO:0000313" key="3">
    <source>
        <dbReference type="EMBL" id="KAE8723812.1"/>
    </source>
</evidence>
<dbReference type="PANTHER" id="PTHR15502:SF7">
    <property type="entry name" value="CALCINEURIN-BINDING PROTEIN CABIN-1"/>
    <property type="match status" value="1"/>
</dbReference>
<dbReference type="AlphaFoldDB" id="A0A6A3C9G3"/>
<dbReference type="GO" id="GO:0006325">
    <property type="term" value="P:chromatin organization"/>
    <property type="evidence" value="ECO:0007669"/>
    <property type="project" value="InterPro"/>
</dbReference>
<comment type="caution">
    <text evidence="3">The sequence shown here is derived from an EMBL/GenBank/DDBJ whole genome shotgun (WGS) entry which is preliminary data.</text>
</comment>
<reference evidence="3" key="1">
    <citation type="submission" date="2019-09" db="EMBL/GenBank/DDBJ databases">
        <title>Draft genome information of white flower Hibiscus syriacus.</title>
        <authorList>
            <person name="Kim Y.-M."/>
        </authorList>
    </citation>
    <scope>NUCLEOTIDE SEQUENCE [LARGE SCALE GENOMIC DNA]</scope>
    <source>
        <strain evidence="3">YM2019G1</strain>
    </source>
</reference>
<dbReference type="Proteomes" id="UP000436088">
    <property type="component" value="Unassembled WGS sequence"/>
</dbReference>
<name>A0A6A3C9G3_HIBSY</name>
<keyword evidence="2" id="KW-0539">Nucleus</keyword>
<gene>
    <name evidence="3" type="ORF">F3Y22_tig00011718pilonHSYRG00075</name>
</gene>
<sequence length="244" mass="26585">MPRLLDGVVESSQQLYVDLQTTELWNSSIEDSTHLESLKTKWNPTLAKINNIVKKKASDGDSETVNTLLRSSYNFYWESSCAMLPSVINLSLVPSRLLKENQFPSSIEGVEPLELSISRKLLSWAYTLLNGRYAGISAVVKYSAASYKEAASHGGGSEAEAVAVISGPPVVVSESDNRHSTSLLPSSSEGQRSLLMAPQRLYYNDEEERERSSVASHGGGLTCVTCHPFGPQSVDSGVLPFTVR</sequence>
<evidence type="ECO:0000313" key="4">
    <source>
        <dbReference type="Proteomes" id="UP000436088"/>
    </source>
</evidence>
<dbReference type="GO" id="GO:0005634">
    <property type="term" value="C:nucleus"/>
    <property type="evidence" value="ECO:0007669"/>
    <property type="project" value="UniProtKB-SubCell"/>
</dbReference>
<dbReference type="GO" id="GO:0031491">
    <property type="term" value="F:nucleosome binding"/>
    <property type="evidence" value="ECO:0007669"/>
    <property type="project" value="TreeGrafter"/>
</dbReference>
<protein>
    <submittedName>
        <fullName evidence="3">Uncharacterized protein</fullName>
    </submittedName>
</protein>